<keyword evidence="1" id="KW-0732">Signal</keyword>
<gene>
    <name evidence="2" type="ORF">FXN63_02115</name>
</gene>
<keyword evidence="3" id="KW-1185">Reference proteome</keyword>
<proteinExistence type="predicted"/>
<dbReference type="OrthoDB" id="6592373at2"/>
<feature type="signal peptide" evidence="1">
    <location>
        <begin position="1"/>
        <end position="28"/>
    </location>
</feature>
<name>A0A5C0AT27_9BURK</name>
<dbReference type="EMBL" id="CP043046">
    <property type="protein sequence ID" value="QEI04766.1"/>
    <property type="molecule type" value="Genomic_DNA"/>
</dbReference>
<dbReference type="AlphaFoldDB" id="A0A5C0AT27"/>
<dbReference type="RefSeq" id="WP_148812388.1">
    <property type="nucleotide sequence ID" value="NZ_CP043046.1"/>
</dbReference>
<sequence>MSSSVLRLPNTLALLCLLALMPAAPVLAQDTAKSLDKVPGLIKTPEGRATWDEQMLGKPAPDGLGVKLPVGLNRNELLDLLVPQQEFHRVSLVGAKPWPRRKDSYVVIVCTRAENEPAPREPECARQGRDSAQPAVYVGVVELVQGSPPRLIAASGPVDRKTSWLNSDLPASPVAAEDDPKGLIAPERWQRFDLAPYLIRADTYAFGLRASWSEGYAGGGASFEALYLFAIQGDKLKVVMAEPMSAFQDIAGDWNPDQTRNHDIYEDAKILVVQSNRATDGYYDLVLKSRIEGTTQRLKWSQAAQTYR</sequence>
<dbReference type="KEGG" id="pacr:FXN63_02115"/>
<accession>A0A5C0AT27</accession>
<evidence type="ECO:0000313" key="3">
    <source>
        <dbReference type="Proteomes" id="UP000325161"/>
    </source>
</evidence>
<evidence type="ECO:0000256" key="1">
    <source>
        <dbReference type="SAM" id="SignalP"/>
    </source>
</evidence>
<dbReference type="Proteomes" id="UP000325161">
    <property type="component" value="Chromosome"/>
</dbReference>
<organism evidence="2 3">
    <name type="scientific">Pigmentiphaga aceris</name>
    <dbReference type="NCBI Taxonomy" id="1940612"/>
    <lineage>
        <taxon>Bacteria</taxon>
        <taxon>Pseudomonadati</taxon>
        <taxon>Pseudomonadota</taxon>
        <taxon>Betaproteobacteria</taxon>
        <taxon>Burkholderiales</taxon>
        <taxon>Alcaligenaceae</taxon>
        <taxon>Pigmentiphaga</taxon>
    </lineage>
</organism>
<protein>
    <submittedName>
        <fullName evidence="2">Uncharacterized protein</fullName>
    </submittedName>
</protein>
<evidence type="ECO:0000313" key="2">
    <source>
        <dbReference type="EMBL" id="QEI04766.1"/>
    </source>
</evidence>
<reference evidence="2 3" key="1">
    <citation type="submission" date="2019-08" db="EMBL/GenBank/DDBJ databases">
        <title>Amphibian skin-associated Pigmentiphaga: genome sequence and occurrence across geography and hosts.</title>
        <authorList>
            <person name="Bletz M.C."/>
            <person name="Bunk B."/>
            <person name="Sproeer C."/>
            <person name="Biwer P."/>
            <person name="Reiter S."/>
            <person name="Rabemananjara F.C.E."/>
            <person name="Schulz S."/>
            <person name="Overmann J."/>
            <person name="Vences M."/>
        </authorList>
    </citation>
    <scope>NUCLEOTIDE SEQUENCE [LARGE SCALE GENOMIC DNA]</scope>
    <source>
        <strain evidence="2 3">Mada1488</strain>
    </source>
</reference>
<feature type="chain" id="PRO_5022737299" evidence="1">
    <location>
        <begin position="29"/>
        <end position="308"/>
    </location>
</feature>